<dbReference type="PROSITE" id="PS51000">
    <property type="entry name" value="HTH_DEOR_2"/>
    <property type="match status" value="1"/>
</dbReference>
<dbReference type="RefSeq" id="WP_071658701.1">
    <property type="nucleotide sequence ID" value="NZ_MLCF01000162.1"/>
</dbReference>
<sequence length="263" mass="28739">MLRETRHERLLRLLREQGVLPVRELAARLDVSEATVRRDLDGLQTAGLLTRVYGGAVARRTERPFGEVEVDEPDQKDAVAAAAAALVQDGETVLLDIGTTTRRMARRLRGRPVTVVTSSLAAYEELKDDEEVDLILLGGRVRRNYRSLVGYLTEENLRQVHADRLFLGAAGVLPDGRVMDSTDVEVPVKRAMLRAARQRVLLATPGKFPGTDGTARVCDAGDLDMMITNRGTDPVTLGVFREAGVDVREVPGAEARNMEAGAS</sequence>
<dbReference type="SUPFAM" id="SSF100950">
    <property type="entry name" value="NagB/RpiA/CoA transferase-like"/>
    <property type="match status" value="1"/>
</dbReference>
<dbReference type="InterPro" id="IPR018356">
    <property type="entry name" value="Tscrpt_reg_HTH_DeoR_CS"/>
</dbReference>
<dbReference type="SMART" id="SM01134">
    <property type="entry name" value="DeoRC"/>
    <property type="match status" value="1"/>
</dbReference>
<evidence type="ECO:0000256" key="1">
    <source>
        <dbReference type="ARBA" id="ARBA00021390"/>
    </source>
</evidence>
<dbReference type="PANTHER" id="PTHR30363">
    <property type="entry name" value="HTH-TYPE TRANSCRIPTIONAL REGULATOR SRLR-RELATED"/>
    <property type="match status" value="1"/>
</dbReference>
<dbReference type="Proteomes" id="UP000243342">
    <property type="component" value="Unassembled WGS sequence"/>
</dbReference>
<dbReference type="SMART" id="SM00420">
    <property type="entry name" value="HTH_DEOR"/>
    <property type="match status" value="1"/>
</dbReference>
<feature type="domain" description="HTH deoR-type" evidence="7">
    <location>
        <begin position="3"/>
        <end position="58"/>
    </location>
</feature>
<dbReference type="GO" id="GO:0003677">
    <property type="term" value="F:DNA binding"/>
    <property type="evidence" value="ECO:0007669"/>
    <property type="project" value="UniProtKB-KW"/>
</dbReference>
<comment type="caution">
    <text evidence="8">The sequence shown here is derived from an EMBL/GenBank/DDBJ whole genome shotgun (WGS) entry which is preliminary data.</text>
</comment>
<dbReference type="PANTHER" id="PTHR30363:SF4">
    <property type="entry name" value="GLYCEROL-3-PHOSPHATE REGULON REPRESSOR"/>
    <property type="match status" value="1"/>
</dbReference>
<evidence type="ECO:0000256" key="6">
    <source>
        <dbReference type="ARBA" id="ARBA00024937"/>
    </source>
</evidence>
<evidence type="ECO:0000256" key="5">
    <source>
        <dbReference type="ARBA" id="ARBA00023163"/>
    </source>
</evidence>
<evidence type="ECO:0000256" key="3">
    <source>
        <dbReference type="ARBA" id="ARBA00023015"/>
    </source>
</evidence>
<evidence type="ECO:0000259" key="7">
    <source>
        <dbReference type="PROSITE" id="PS51000"/>
    </source>
</evidence>
<gene>
    <name evidence="8" type="ORF">BIV57_22110</name>
</gene>
<reference evidence="8 9" key="1">
    <citation type="submission" date="2016-10" db="EMBL/GenBank/DDBJ databases">
        <title>Genome sequence of Streptomyces gilvigriseus MUSC 26.</title>
        <authorList>
            <person name="Lee L.-H."/>
            <person name="Ser H.-L."/>
        </authorList>
    </citation>
    <scope>NUCLEOTIDE SEQUENCE [LARGE SCALE GENOMIC DNA]</scope>
    <source>
        <strain evidence="8 9">MUSC 26</strain>
    </source>
</reference>
<dbReference type="Gene3D" id="1.10.10.10">
    <property type="entry name" value="Winged helix-like DNA-binding domain superfamily/Winged helix DNA-binding domain"/>
    <property type="match status" value="1"/>
</dbReference>
<proteinExistence type="predicted"/>
<dbReference type="Pfam" id="PF00455">
    <property type="entry name" value="DeoRC"/>
    <property type="match status" value="1"/>
</dbReference>
<dbReference type="InterPro" id="IPR050313">
    <property type="entry name" value="Carb_Metab_HTH_regulators"/>
</dbReference>
<dbReference type="OrthoDB" id="7688673at2"/>
<dbReference type="EMBL" id="MLCF01000162">
    <property type="protein sequence ID" value="OIV35345.1"/>
    <property type="molecule type" value="Genomic_DNA"/>
</dbReference>
<dbReference type="STRING" id="1428644.BIV57_22110"/>
<keyword evidence="2" id="KW-0678">Repressor</keyword>
<dbReference type="SUPFAM" id="SSF46785">
    <property type="entry name" value="Winged helix' DNA-binding domain"/>
    <property type="match status" value="1"/>
</dbReference>
<dbReference type="InterPro" id="IPR001034">
    <property type="entry name" value="DeoR_HTH"/>
</dbReference>
<evidence type="ECO:0000313" key="8">
    <source>
        <dbReference type="EMBL" id="OIV35345.1"/>
    </source>
</evidence>
<dbReference type="InterPro" id="IPR014036">
    <property type="entry name" value="DeoR-like_C"/>
</dbReference>
<evidence type="ECO:0000256" key="4">
    <source>
        <dbReference type="ARBA" id="ARBA00023125"/>
    </source>
</evidence>
<dbReference type="PROSITE" id="PS00894">
    <property type="entry name" value="HTH_DEOR_1"/>
    <property type="match status" value="1"/>
</dbReference>
<dbReference type="AlphaFoldDB" id="A0A1J7BPH0"/>
<protein>
    <recommendedName>
        <fullName evidence="1">Lactose phosphotransferase system repressor</fullName>
    </recommendedName>
</protein>
<keyword evidence="9" id="KW-1185">Reference proteome</keyword>
<dbReference type="Pfam" id="PF08220">
    <property type="entry name" value="HTH_DeoR"/>
    <property type="match status" value="1"/>
</dbReference>
<evidence type="ECO:0000313" key="9">
    <source>
        <dbReference type="Proteomes" id="UP000243342"/>
    </source>
</evidence>
<comment type="function">
    <text evidence="6">Repressor of the lactose catabolism operon. Galactose-6-phosphate is the inducer.</text>
</comment>
<dbReference type="GO" id="GO:0003700">
    <property type="term" value="F:DNA-binding transcription factor activity"/>
    <property type="evidence" value="ECO:0007669"/>
    <property type="project" value="InterPro"/>
</dbReference>
<accession>A0A1J7BPH0</accession>
<name>A0A1J7BPH0_9ACTN</name>
<evidence type="ECO:0000256" key="2">
    <source>
        <dbReference type="ARBA" id="ARBA00022491"/>
    </source>
</evidence>
<dbReference type="InterPro" id="IPR036390">
    <property type="entry name" value="WH_DNA-bd_sf"/>
</dbReference>
<keyword evidence="4" id="KW-0238">DNA-binding</keyword>
<dbReference type="PRINTS" id="PR00037">
    <property type="entry name" value="HTHLACR"/>
</dbReference>
<keyword evidence="3" id="KW-0805">Transcription regulation</keyword>
<organism evidence="8 9">
    <name type="scientific">Mangrovactinospora gilvigrisea</name>
    <dbReference type="NCBI Taxonomy" id="1428644"/>
    <lineage>
        <taxon>Bacteria</taxon>
        <taxon>Bacillati</taxon>
        <taxon>Actinomycetota</taxon>
        <taxon>Actinomycetes</taxon>
        <taxon>Kitasatosporales</taxon>
        <taxon>Streptomycetaceae</taxon>
        <taxon>Mangrovactinospora</taxon>
    </lineage>
</organism>
<keyword evidence="5" id="KW-0804">Transcription</keyword>
<dbReference type="InterPro" id="IPR037171">
    <property type="entry name" value="NagB/RpiA_transferase-like"/>
</dbReference>
<dbReference type="InterPro" id="IPR036388">
    <property type="entry name" value="WH-like_DNA-bd_sf"/>
</dbReference>